<keyword evidence="2" id="KW-1185">Reference proteome</keyword>
<name>A0ABV8GHK5_9ACTN</name>
<gene>
    <name evidence="1" type="ORF">ACFOY2_30715</name>
</gene>
<organism evidence="1 2">
    <name type="scientific">Nonomuraea purpurea</name>
    <dbReference type="NCBI Taxonomy" id="1849276"/>
    <lineage>
        <taxon>Bacteria</taxon>
        <taxon>Bacillati</taxon>
        <taxon>Actinomycetota</taxon>
        <taxon>Actinomycetes</taxon>
        <taxon>Streptosporangiales</taxon>
        <taxon>Streptosporangiaceae</taxon>
        <taxon>Nonomuraea</taxon>
    </lineage>
</organism>
<sequence>MSTIDYRRHYAGLPTIEVRELPDDSWLSDSATVAWRISATPWSRPPKPIGQVLDAFFERADTSLVTAIVIGPWGDPSESSKGVIERLSGEAERLPALRSLCLGDIDREESEISWIQQSDITPLLQAFPQLERLDVRGGTGLALTPVRHESLRVLRIETGGLHGAVTRAVAAGDLAALEDLELWFGVEDYGGSTTVSDLEPILRGDRLPALRHLGLQNAEFQDDIAAAVATAPIVARLETLALSMGGLTDAGAEALLTGQPLTHLRQLDLHHHDLSDAMMRRLTEALAGVEVDLSEHGAPYVAVEE</sequence>
<dbReference type="InterPro" id="IPR047722">
    <property type="entry name" value="STM4015-like"/>
</dbReference>
<accession>A0ABV8GHK5</accession>
<dbReference type="InterPro" id="IPR032675">
    <property type="entry name" value="LRR_dom_sf"/>
</dbReference>
<evidence type="ECO:0000313" key="2">
    <source>
        <dbReference type="Proteomes" id="UP001595851"/>
    </source>
</evidence>
<evidence type="ECO:0000313" key="1">
    <source>
        <dbReference type="EMBL" id="MFC4011639.1"/>
    </source>
</evidence>
<dbReference type="SUPFAM" id="SSF52047">
    <property type="entry name" value="RNI-like"/>
    <property type="match status" value="1"/>
</dbReference>
<reference evidence="2" key="1">
    <citation type="journal article" date="2019" name="Int. J. Syst. Evol. Microbiol.">
        <title>The Global Catalogue of Microorganisms (GCM) 10K type strain sequencing project: providing services to taxonomists for standard genome sequencing and annotation.</title>
        <authorList>
            <consortium name="The Broad Institute Genomics Platform"/>
            <consortium name="The Broad Institute Genome Sequencing Center for Infectious Disease"/>
            <person name="Wu L."/>
            <person name="Ma J."/>
        </authorList>
    </citation>
    <scope>NUCLEOTIDE SEQUENCE [LARGE SCALE GENOMIC DNA]</scope>
    <source>
        <strain evidence="2">TBRC 1276</strain>
    </source>
</reference>
<proteinExistence type="predicted"/>
<protein>
    <submittedName>
        <fullName evidence="1">STM4015 family protein</fullName>
    </submittedName>
</protein>
<comment type="caution">
    <text evidence="1">The sequence shown here is derived from an EMBL/GenBank/DDBJ whole genome shotgun (WGS) entry which is preliminary data.</text>
</comment>
<dbReference type="NCBIfam" id="NF038076">
    <property type="entry name" value="fam_STM4015"/>
    <property type="match status" value="1"/>
</dbReference>
<dbReference type="EMBL" id="JBHSBI010000017">
    <property type="protein sequence ID" value="MFC4011639.1"/>
    <property type="molecule type" value="Genomic_DNA"/>
</dbReference>
<dbReference type="Proteomes" id="UP001595851">
    <property type="component" value="Unassembled WGS sequence"/>
</dbReference>
<dbReference type="RefSeq" id="WP_379531582.1">
    <property type="nucleotide sequence ID" value="NZ_JBHSBI010000017.1"/>
</dbReference>
<dbReference type="Gene3D" id="3.80.10.10">
    <property type="entry name" value="Ribonuclease Inhibitor"/>
    <property type="match status" value="1"/>
</dbReference>